<comment type="caution">
    <text evidence="2">The sequence shown here is derived from an EMBL/GenBank/DDBJ whole genome shotgun (WGS) entry which is preliminary data.</text>
</comment>
<name>A0ABW2FVS7_9ACTN</name>
<dbReference type="Proteomes" id="UP001596435">
    <property type="component" value="Unassembled WGS sequence"/>
</dbReference>
<dbReference type="RefSeq" id="WP_345709112.1">
    <property type="nucleotide sequence ID" value="NZ_BAABKV010000001.1"/>
</dbReference>
<sequence>MNLVMVLLVAPLVLAGVLTATAPGRPPRHRGRRDLRPTRSAGAARHRGA</sequence>
<accession>A0ABW2FVS7</accession>
<evidence type="ECO:0000256" key="1">
    <source>
        <dbReference type="SAM" id="MobiDB-lite"/>
    </source>
</evidence>
<protein>
    <submittedName>
        <fullName evidence="2">Uncharacterized protein</fullName>
    </submittedName>
</protein>
<proteinExistence type="predicted"/>
<feature type="region of interest" description="Disordered" evidence="1">
    <location>
        <begin position="21"/>
        <end position="49"/>
    </location>
</feature>
<evidence type="ECO:0000313" key="2">
    <source>
        <dbReference type="EMBL" id="MFC7179710.1"/>
    </source>
</evidence>
<keyword evidence="3" id="KW-1185">Reference proteome</keyword>
<gene>
    <name evidence="2" type="ORF">ACFQMG_09055</name>
</gene>
<reference evidence="3" key="1">
    <citation type="journal article" date="2019" name="Int. J. Syst. Evol. Microbiol.">
        <title>The Global Catalogue of Microorganisms (GCM) 10K type strain sequencing project: providing services to taxonomists for standard genome sequencing and annotation.</title>
        <authorList>
            <consortium name="The Broad Institute Genomics Platform"/>
            <consortium name="The Broad Institute Genome Sequencing Center for Infectious Disease"/>
            <person name="Wu L."/>
            <person name="Ma J."/>
        </authorList>
    </citation>
    <scope>NUCLEOTIDE SEQUENCE [LARGE SCALE GENOMIC DNA]</scope>
    <source>
        <strain evidence="3">CGMCC 1.12859</strain>
    </source>
</reference>
<evidence type="ECO:0000313" key="3">
    <source>
        <dbReference type="Proteomes" id="UP001596435"/>
    </source>
</evidence>
<dbReference type="EMBL" id="JBHTAJ010000013">
    <property type="protein sequence ID" value="MFC7179710.1"/>
    <property type="molecule type" value="Genomic_DNA"/>
</dbReference>
<organism evidence="2 3">
    <name type="scientific">Kitasatospora paranensis</name>
    <dbReference type="NCBI Taxonomy" id="258053"/>
    <lineage>
        <taxon>Bacteria</taxon>
        <taxon>Bacillati</taxon>
        <taxon>Actinomycetota</taxon>
        <taxon>Actinomycetes</taxon>
        <taxon>Kitasatosporales</taxon>
        <taxon>Streptomycetaceae</taxon>
        <taxon>Kitasatospora</taxon>
    </lineage>
</organism>